<evidence type="ECO:0000313" key="6">
    <source>
        <dbReference type="Proteomes" id="UP000801492"/>
    </source>
</evidence>
<accession>A0A8K0G3G9</accession>
<evidence type="ECO:0000256" key="1">
    <source>
        <dbReference type="ARBA" id="ARBA00023157"/>
    </source>
</evidence>
<gene>
    <name evidence="5" type="ORF">ILUMI_21691</name>
</gene>
<dbReference type="SMART" id="SM00020">
    <property type="entry name" value="Tryp_SPc"/>
    <property type="match status" value="1"/>
</dbReference>
<dbReference type="PRINTS" id="PR00722">
    <property type="entry name" value="CHYMOTRYPSIN"/>
</dbReference>
<comment type="caution">
    <text evidence="5">The sequence shown here is derived from an EMBL/GenBank/DDBJ whole genome shotgun (WGS) entry which is preliminary data.</text>
</comment>
<dbReference type="InterPro" id="IPR051487">
    <property type="entry name" value="Ser/Thr_Proteases_Immune/Dev"/>
</dbReference>
<keyword evidence="3" id="KW-0732">Signal</keyword>
<protein>
    <recommendedName>
        <fullName evidence="4">Peptidase S1 domain-containing protein</fullName>
    </recommendedName>
</protein>
<dbReference type="OrthoDB" id="6656697at2759"/>
<evidence type="ECO:0000259" key="4">
    <source>
        <dbReference type="PROSITE" id="PS50240"/>
    </source>
</evidence>
<dbReference type="InterPro" id="IPR009003">
    <property type="entry name" value="Peptidase_S1_PA"/>
</dbReference>
<dbReference type="InterPro" id="IPR001254">
    <property type="entry name" value="Trypsin_dom"/>
</dbReference>
<dbReference type="PANTHER" id="PTHR24256">
    <property type="entry name" value="TRYPTASE-RELATED"/>
    <property type="match status" value="1"/>
</dbReference>
<evidence type="ECO:0000256" key="3">
    <source>
        <dbReference type="SAM" id="SignalP"/>
    </source>
</evidence>
<dbReference type="AlphaFoldDB" id="A0A8K0G3G9"/>
<keyword evidence="6" id="KW-1185">Reference proteome</keyword>
<dbReference type="InterPro" id="IPR043504">
    <property type="entry name" value="Peptidase_S1_PA_chymotrypsin"/>
</dbReference>
<feature type="signal peptide" evidence="3">
    <location>
        <begin position="1"/>
        <end position="23"/>
    </location>
</feature>
<keyword evidence="1" id="KW-1015">Disulfide bond</keyword>
<dbReference type="EMBL" id="VTPC01090165">
    <property type="protein sequence ID" value="KAF2884474.1"/>
    <property type="molecule type" value="Genomic_DNA"/>
</dbReference>
<dbReference type="Proteomes" id="UP000801492">
    <property type="component" value="Unassembled WGS sequence"/>
</dbReference>
<dbReference type="SUPFAM" id="SSF50494">
    <property type="entry name" value="Trypsin-like serine proteases"/>
    <property type="match status" value="1"/>
</dbReference>
<dbReference type="Pfam" id="PF00089">
    <property type="entry name" value="Trypsin"/>
    <property type="match status" value="1"/>
</dbReference>
<reference evidence="5" key="1">
    <citation type="submission" date="2019-08" db="EMBL/GenBank/DDBJ databases">
        <title>The genome of the North American firefly Photinus pyralis.</title>
        <authorList>
            <consortium name="Photinus pyralis genome working group"/>
            <person name="Fallon T.R."/>
            <person name="Sander Lower S.E."/>
            <person name="Weng J.-K."/>
        </authorList>
    </citation>
    <scope>NUCLEOTIDE SEQUENCE</scope>
    <source>
        <strain evidence="5">TRF0915ILg1</strain>
        <tissue evidence="5">Whole body</tissue>
    </source>
</reference>
<dbReference type="GO" id="GO:0006508">
    <property type="term" value="P:proteolysis"/>
    <property type="evidence" value="ECO:0007669"/>
    <property type="project" value="InterPro"/>
</dbReference>
<dbReference type="Gene3D" id="2.40.10.10">
    <property type="entry name" value="Trypsin-like serine proteases"/>
    <property type="match status" value="1"/>
</dbReference>
<proteinExistence type="inferred from homology"/>
<dbReference type="InterPro" id="IPR001314">
    <property type="entry name" value="Peptidase_S1A"/>
</dbReference>
<feature type="chain" id="PRO_5035480812" description="Peptidase S1 domain-containing protein" evidence="3">
    <location>
        <begin position="24"/>
        <end position="384"/>
    </location>
</feature>
<name>A0A8K0G3G9_IGNLU</name>
<comment type="similarity">
    <text evidence="2">Belongs to the peptidase S1 family. CLIP subfamily.</text>
</comment>
<evidence type="ECO:0000256" key="2">
    <source>
        <dbReference type="ARBA" id="ARBA00024195"/>
    </source>
</evidence>
<evidence type="ECO:0000313" key="5">
    <source>
        <dbReference type="EMBL" id="KAF2884474.1"/>
    </source>
</evidence>
<dbReference type="CDD" id="cd00190">
    <property type="entry name" value="Tryp_SPc"/>
    <property type="match status" value="1"/>
</dbReference>
<dbReference type="GO" id="GO:0004252">
    <property type="term" value="F:serine-type endopeptidase activity"/>
    <property type="evidence" value="ECO:0007669"/>
    <property type="project" value="InterPro"/>
</dbReference>
<feature type="domain" description="Peptidase S1" evidence="4">
    <location>
        <begin position="123"/>
        <end position="380"/>
    </location>
</feature>
<sequence>MQAETALSLTLIAIFIKCYNGFAQTPPLFVSPFPGIGPDQIYGQSGVIPPPPTAPPGLTLLGFPQLPPPPVVPFIVTPTTQLPPGYVCVPIGTCNPNNGIDIRIVTPGNTPPCPPGQVPCFGTAGGSQCGLRFVSPINTTDGFATPGAYPWQAYLVNQTGYAGSGVLLDQYTVLTAAHKVYMNSGTPEMLGVYMGVYDTTRLGTRYTVDRVYLHPNFNPSNLFNDLALLRLATPITPVTQTYINTICLPTQGQSFVGQTCTISGWGRTSFDVGDAPTLLQKQVQVPIVSYTTCYNSMSNSSLLGSNVNTYLDPIGELCAGGQAARDACTQDGGSPLVCNVNGRFTLAGLVIWGKGCGQPGVYGVYVNVANYVTWITNATSMLTG</sequence>
<dbReference type="PROSITE" id="PS50240">
    <property type="entry name" value="TRYPSIN_DOM"/>
    <property type="match status" value="1"/>
</dbReference>
<organism evidence="5 6">
    <name type="scientific">Ignelater luminosus</name>
    <name type="common">Cucubano</name>
    <name type="synonym">Pyrophorus luminosus</name>
    <dbReference type="NCBI Taxonomy" id="2038154"/>
    <lineage>
        <taxon>Eukaryota</taxon>
        <taxon>Metazoa</taxon>
        <taxon>Ecdysozoa</taxon>
        <taxon>Arthropoda</taxon>
        <taxon>Hexapoda</taxon>
        <taxon>Insecta</taxon>
        <taxon>Pterygota</taxon>
        <taxon>Neoptera</taxon>
        <taxon>Endopterygota</taxon>
        <taxon>Coleoptera</taxon>
        <taxon>Polyphaga</taxon>
        <taxon>Elateriformia</taxon>
        <taxon>Elateroidea</taxon>
        <taxon>Elateridae</taxon>
        <taxon>Agrypninae</taxon>
        <taxon>Pyrophorini</taxon>
        <taxon>Ignelater</taxon>
    </lineage>
</organism>